<organism evidence="1 2">
    <name type="scientific">Dactylosporangium maewongense</name>
    <dbReference type="NCBI Taxonomy" id="634393"/>
    <lineage>
        <taxon>Bacteria</taxon>
        <taxon>Bacillati</taxon>
        <taxon>Actinomycetota</taxon>
        <taxon>Actinomycetes</taxon>
        <taxon>Micromonosporales</taxon>
        <taxon>Micromonosporaceae</taxon>
        <taxon>Dactylosporangium</taxon>
    </lineage>
</organism>
<protein>
    <submittedName>
        <fullName evidence="1">NAD(P)H nitroreductase</fullName>
    </submittedName>
</protein>
<evidence type="ECO:0000313" key="1">
    <source>
        <dbReference type="EMBL" id="GAA1534890.1"/>
    </source>
</evidence>
<dbReference type="InterPro" id="IPR050627">
    <property type="entry name" value="Nitroreductase/BluB"/>
</dbReference>
<proteinExistence type="predicted"/>
<name>A0ABN2B7N8_9ACTN</name>
<dbReference type="PANTHER" id="PTHR23026">
    <property type="entry name" value="NADPH NITROREDUCTASE"/>
    <property type="match status" value="1"/>
</dbReference>
<comment type="caution">
    <text evidence="1">The sequence shown here is derived from an EMBL/GenBank/DDBJ whole genome shotgun (WGS) entry which is preliminary data.</text>
</comment>
<dbReference type="NCBIfam" id="NF047509">
    <property type="entry name" value="Rv3131_FMN_oxido"/>
    <property type="match status" value="1"/>
</dbReference>
<dbReference type="SUPFAM" id="SSF55469">
    <property type="entry name" value="FMN-dependent nitroreductase-like"/>
    <property type="match status" value="2"/>
</dbReference>
<dbReference type="Gene3D" id="3.40.109.10">
    <property type="entry name" value="NADH Oxidase"/>
    <property type="match status" value="2"/>
</dbReference>
<dbReference type="RefSeq" id="WP_344505788.1">
    <property type="nucleotide sequence ID" value="NZ_BAAAQD010000013.1"/>
</dbReference>
<evidence type="ECO:0000313" key="2">
    <source>
        <dbReference type="Proteomes" id="UP001501470"/>
    </source>
</evidence>
<dbReference type="EMBL" id="BAAAQD010000013">
    <property type="protein sequence ID" value="GAA1534890.1"/>
    <property type="molecule type" value="Genomic_DNA"/>
</dbReference>
<reference evidence="1 2" key="1">
    <citation type="journal article" date="2019" name="Int. J. Syst. Evol. Microbiol.">
        <title>The Global Catalogue of Microorganisms (GCM) 10K type strain sequencing project: providing services to taxonomists for standard genome sequencing and annotation.</title>
        <authorList>
            <consortium name="The Broad Institute Genomics Platform"/>
            <consortium name="The Broad Institute Genome Sequencing Center for Infectious Disease"/>
            <person name="Wu L."/>
            <person name="Ma J."/>
        </authorList>
    </citation>
    <scope>NUCLEOTIDE SEQUENCE [LARGE SCALE GENOMIC DNA]</scope>
    <source>
        <strain evidence="1 2">JCM 15933</strain>
    </source>
</reference>
<keyword evidence="2" id="KW-1185">Reference proteome</keyword>
<sequence length="328" mass="34869">MSTATETLARAADTARLAPSVHNTQPWRWVVQGSSLSLYAVPGRQLREQDPAGRLLLVSCGAALHHARVALDASGWTYDVARSAGDGSTTADDATPLAVVHASQAGPADPGAMRRLQLLQVRRTDRRVVSDEPVSAAVREALVAAAGQEGSRLHLLTRDQVLQLAVVIEHAGDAERHDERMRAETAEWVGGDRPSGTGLPDTVIPAELPLTTVAERDFGVSGNLPAGSGHDEAAAYAVLYGDGDEPSDWLRAGEALSEIWLAATEHGAAVLPLSSPVELDFTRQALRRMLGEVGYPYLVLRLGTTDPDHAGPAHTPRLPVEQVVEILD</sequence>
<accession>A0ABN2B7N8</accession>
<dbReference type="PANTHER" id="PTHR23026:SF123">
    <property type="entry name" value="NAD(P)H NITROREDUCTASE RV3131-RELATED"/>
    <property type="match status" value="1"/>
</dbReference>
<dbReference type="InterPro" id="IPR000415">
    <property type="entry name" value="Nitroreductase-like"/>
</dbReference>
<gene>
    <name evidence="1" type="ORF">GCM10009827_061320</name>
</gene>
<dbReference type="Proteomes" id="UP001501470">
    <property type="component" value="Unassembled WGS sequence"/>
</dbReference>